<evidence type="ECO:0000256" key="1">
    <source>
        <dbReference type="SAM" id="MobiDB-lite"/>
    </source>
</evidence>
<gene>
    <name evidence="3" type="ORF">SAMN02745729_105178</name>
</gene>
<sequence>MIGFWKRNDTGAEDKPRASGVRKQPPLLTGRAQLSETAVVELLNRASVVRFAAGDDLLAVQSELASSYILLQSGTVRVAPAATEEAISLEVTTALNLIGAEGSGLPRFSVQAQSDGQLLLLSDAAFSQLQESTQLVLLQMAQHSAAERFLQLLDHYRRAQQRYERLSSVLFTSAADAAEAFAGSEPVQQIIARIPRLPVSSVELLNRLLDEKTTHSQIAELVRQDPSLTATLLKAINSSRYNFDQKITDLSHAVSLLGFEGVYQIIMAESMRKSLPDTDRFRVSYHRALLLSYLVFALAQASGRARPAEMATIALLHDVGRIVIELLQRQNPAFKAMIGQIHPGVVGAELLKAWQLPEPVWSSIALQHYPDFVQPRRLPAEMQDRVALLHLSAWLLDWREQGGSVDEPLFLQEYLAHVGWEGATAEQVWERKVKPLLRQRRSALPKALQQMLDDA</sequence>
<dbReference type="EMBL" id="FNRJ01000005">
    <property type="protein sequence ID" value="SEA64615.1"/>
    <property type="molecule type" value="Genomic_DNA"/>
</dbReference>
<keyword evidence="4" id="KW-1185">Reference proteome</keyword>
<dbReference type="InterPro" id="IPR013976">
    <property type="entry name" value="HDOD"/>
</dbReference>
<feature type="compositionally biased region" description="Basic and acidic residues" evidence="1">
    <location>
        <begin position="1"/>
        <end position="17"/>
    </location>
</feature>
<proteinExistence type="predicted"/>
<dbReference type="PANTHER" id="PTHR33525:SF4">
    <property type="entry name" value="CYCLIC DI-GMP PHOSPHODIESTERASE CDGJ"/>
    <property type="match status" value="1"/>
</dbReference>
<evidence type="ECO:0000259" key="2">
    <source>
        <dbReference type="PROSITE" id="PS51833"/>
    </source>
</evidence>
<evidence type="ECO:0000313" key="3">
    <source>
        <dbReference type="EMBL" id="SEA64615.1"/>
    </source>
</evidence>
<dbReference type="SUPFAM" id="SSF109604">
    <property type="entry name" value="HD-domain/PDEase-like"/>
    <property type="match status" value="1"/>
</dbReference>
<dbReference type="InterPro" id="IPR052340">
    <property type="entry name" value="RNase_Y/CdgJ"/>
</dbReference>
<accession>A0A1H4CW18</accession>
<dbReference type="InterPro" id="IPR014710">
    <property type="entry name" value="RmlC-like_jellyroll"/>
</dbReference>
<dbReference type="RefSeq" id="WP_091825589.1">
    <property type="nucleotide sequence ID" value="NZ_FNRJ01000005.1"/>
</dbReference>
<dbReference type="SUPFAM" id="SSF51206">
    <property type="entry name" value="cAMP-binding domain-like"/>
    <property type="match status" value="1"/>
</dbReference>
<dbReference type="PANTHER" id="PTHR33525">
    <property type="match status" value="1"/>
</dbReference>
<dbReference type="Gene3D" id="1.10.3210.10">
    <property type="entry name" value="Hypothetical protein af1432"/>
    <property type="match status" value="1"/>
</dbReference>
<dbReference type="STRING" id="1122198.SAMN02745729_105178"/>
<dbReference type="PROSITE" id="PS51833">
    <property type="entry name" value="HDOD"/>
    <property type="match status" value="1"/>
</dbReference>
<evidence type="ECO:0000313" key="4">
    <source>
        <dbReference type="Proteomes" id="UP000242469"/>
    </source>
</evidence>
<name>A0A1H4CW18_9GAMM</name>
<dbReference type="AlphaFoldDB" id="A0A1H4CW18"/>
<protein>
    <submittedName>
        <fullName evidence="3">HDOD domain-containing protein</fullName>
    </submittedName>
</protein>
<reference evidence="4" key="1">
    <citation type="submission" date="2016-10" db="EMBL/GenBank/DDBJ databases">
        <authorList>
            <person name="Varghese N."/>
            <person name="Submissions S."/>
        </authorList>
    </citation>
    <scope>NUCLEOTIDE SEQUENCE [LARGE SCALE GENOMIC DNA]</scope>
    <source>
        <strain evidence="4">DSM 11526</strain>
    </source>
</reference>
<dbReference type="Pfam" id="PF08668">
    <property type="entry name" value="HDOD"/>
    <property type="match status" value="1"/>
</dbReference>
<dbReference type="InterPro" id="IPR018490">
    <property type="entry name" value="cNMP-bd_dom_sf"/>
</dbReference>
<dbReference type="Proteomes" id="UP000242469">
    <property type="component" value="Unassembled WGS sequence"/>
</dbReference>
<dbReference type="OrthoDB" id="6112364at2"/>
<dbReference type="Gene3D" id="2.60.120.10">
    <property type="entry name" value="Jelly Rolls"/>
    <property type="match status" value="1"/>
</dbReference>
<feature type="domain" description="HDOD" evidence="2">
    <location>
        <begin position="194"/>
        <end position="370"/>
    </location>
</feature>
<organism evidence="3 4">
    <name type="scientific">Marinobacterium iners DSM 11526</name>
    <dbReference type="NCBI Taxonomy" id="1122198"/>
    <lineage>
        <taxon>Bacteria</taxon>
        <taxon>Pseudomonadati</taxon>
        <taxon>Pseudomonadota</taxon>
        <taxon>Gammaproteobacteria</taxon>
        <taxon>Oceanospirillales</taxon>
        <taxon>Oceanospirillaceae</taxon>
        <taxon>Marinobacterium</taxon>
    </lineage>
</organism>
<feature type="region of interest" description="Disordered" evidence="1">
    <location>
        <begin position="1"/>
        <end position="24"/>
    </location>
</feature>